<dbReference type="GO" id="GO:0005576">
    <property type="term" value="C:extracellular region"/>
    <property type="evidence" value="ECO:0007669"/>
    <property type="project" value="UniProtKB-SubCell"/>
</dbReference>
<evidence type="ECO:0000313" key="9">
    <source>
        <dbReference type="EMBL" id="GAV01812.1"/>
    </source>
</evidence>
<dbReference type="Proteomes" id="UP000186922">
    <property type="component" value="Unassembled WGS sequence"/>
</dbReference>
<organism evidence="9 10">
    <name type="scientific">Ramazzottius varieornatus</name>
    <name type="common">Water bear</name>
    <name type="synonym">Tardigrade</name>
    <dbReference type="NCBI Taxonomy" id="947166"/>
    <lineage>
        <taxon>Eukaryota</taxon>
        <taxon>Metazoa</taxon>
        <taxon>Ecdysozoa</taxon>
        <taxon>Tardigrada</taxon>
        <taxon>Eutardigrada</taxon>
        <taxon>Parachela</taxon>
        <taxon>Hypsibioidea</taxon>
        <taxon>Ramazzottiidae</taxon>
        <taxon>Ramazzottius</taxon>
    </lineage>
</organism>
<accession>A0A1D1VJK7</accession>
<evidence type="ECO:0000256" key="4">
    <source>
        <dbReference type="ARBA" id="ARBA00022801"/>
    </source>
</evidence>
<dbReference type="InterPro" id="IPR043504">
    <property type="entry name" value="Peptidase_S1_PA_chymotrypsin"/>
</dbReference>
<dbReference type="CDD" id="cd00190">
    <property type="entry name" value="Tryp_SPc"/>
    <property type="match status" value="1"/>
</dbReference>
<dbReference type="AlphaFoldDB" id="A0A1D1VJK7"/>
<evidence type="ECO:0000256" key="7">
    <source>
        <dbReference type="RuleBase" id="RU363034"/>
    </source>
</evidence>
<dbReference type="Gene3D" id="2.40.10.10">
    <property type="entry name" value="Trypsin-like serine proteases"/>
    <property type="match status" value="2"/>
</dbReference>
<dbReference type="InterPro" id="IPR018114">
    <property type="entry name" value="TRYPSIN_HIS"/>
</dbReference>
<keyword evidence="6" id="KW-1015">Disulfide bond</keyword>
<comment type="caution">
    <text evidence="9">The sequence shown here is derived from an EMBL/GenBank/DDBJ whole genome shotgun (WGS) entry which is preliminary data.</text>
</comment>
<gene>
    <name evidence="9" type="primary">RvY_12461</name>
    <name evidence="9" type="synonym">RvY_12461.1</name>
    <name evidence="9" type="ORF">RvY_12461-1</name>
</gene>
<dbReference type="InterPro" id="IPR033116">
    <property type="entry name" value="TRYPSIN_SER"/>
</dbReference>
<dbReference type="PANTHER" id="PTHR24252">
    <property type="entry name" value="ACROSIN-RELATED"/>
    <property type="match status" value="1"/>
</dbReference>
<dbReference type="PANTHER" id="PTHR24252:SF7">
    <property type="entry name" value="HYALIN"/>
    <property type="match status" value="1"/>
</dbReference>
<dbReference type="EMBL" id="BDGG01000007">
    <property type="protein sequence ID" value="GAV01812.1"/>
    <property type="molecule type" value="Genomic_DNA"/>
</dbReference>
<dbReference type="SUPFAM" id="SSF50494">
    <property type="entry name" value="Trypsin-like serine proteases"/>
    <property type="match status" value="1"/>
</dbReference>
<dbReference type="FunFam" id="2.40.10.10:FF:000015">
    <property type="entry name" value="Atrial natriuretic peptide-converting enzyme"/>
    <property type="match status" value="1"/>
</dbReference>
<dbReference type="GO" id="GO:0006508">
    <property type="term" value="P:proteolysis"/>
    <property type="evidence" value="ECO:0007669"/>
    <property type="project" value="UniProtKB-KW"/>
</dbReference>
<dbReference type="STRING" id="947166.A0A1D1VJK7"/>
<evidence type="ECO:0000256" key="6">
    <source>
        <dbReference type="ARBA" id="ARBA00023157"/>
    </source>
</evidence>
<evidence type="ECO:0000256" key="2">
    <source>
        <dbReference type="ARBA" id="ARBA00022525"/>
    </source>
</evidence>
<dbReference type="GO" id="GO:0004252">
    <property type="term" value="F:serine-type endopeptidase activity"/>
    <property type="evidence" value="ECO:0007669"/>
    <property type="project" value="InterPro"/>
</dbReference>
<name>A0A1D1VJK7_RAMVA</name>
<evidence type="ECO:0000256" key="5">
    <source>
        <dbReference type="ARBA" id="ARBA00022825"/>
    </source>
</evidence>
<keyword evidence="5 7" id="KW-0720">Serine protease</keyword>
<reference evidence="9 10" key="1">
    <citation type="journal article" date="2016" name="Nat. Commun.">
        <title>Extremotolerant tardigrade genome and improved radiotolerance of human cultured cells by tardigrade-unique protein.</title>
        <authorList>
            <person name="Hashimoto T."/>
            <person name="Horikawa D.D."/>
            <person name="Saito Y."/>
            <person name="Kuwahara H."/>
            <person name="Kozuka-Hata H."/>
            <person name="Shin-I T."/>
            <person name="Minakuchi Y."/>
            <person name="Ohishi K."/>
            <person name="Motoyama A."/>
            <person name="Aizu T."/>
            <person name="Enomoto A."/>
            <person name="Kondo K."/>
            <person name="Tanaka S."/>
            <person name="Hara Y."/>
            <person name="Koshikawa S."/>
            <person name="Sagara H."/>
            <person name="Miura T."/>
            <person name="Yokobori S."/>
            <person name="Miyagawa K."/>
            <person name="Suzuki Y."/>
            <person name="Kubo T."/>
            <person name="Oyama M."/>
            <person name="Kohara Y."/>
            <person name="Fujiyama A."/>
            <person name="Arakawa K."/>
            <person name="Katayama T."/>
            <person name="Toyoda A."/>
            <person name="Kunieda T."/>
        </authorList>
    </citation>
    <scope>NUCLEOTIDE SEQUENCE [LARGE SCALE GENOMIC DNA]</scope>
    <source>
        <strain evidence="9 10">YOKOZUNA-1</strain>
    </source>
</reference>
<comment type="subcellular location">
    <subcellularLocation>
        <location evidence="1">Secreted</location>
    </subcellularLocation>
</comment>
<evidence type="ECO:0000256" key="1">
    <source>
        <dbReference type="ARBA" id="ARBA00004613"/>
    </source>
</evidence>
<keyword evidence="3 7" id="KW-0645">Protease</keyword>
<dbReference type="PROSITE" id="PS50240">
    <property type="entry name" value="TRYPSIN_DOM"/>
    <property type="match status" value="1"/>
</dbReference>
<keyword evidence="4 7" id="KW-0378">Hydrolase</keyword>
<feature type="domain" description="Peptidase S1" evidence="8">
    <location>
        <begin position="112"/>
        <end position="356"/>
    </location>
</feature>
<protein>
    <recommendedName>
        <fullName evidence="8">Peptidase S1 domain-containing protein</fullName>
    </recommendedName>
</protein>
<dbReference type="InterPro" id="IPR009003">
    <property type="entry name" value="Peptidase_S1_PA"/>
</dbReference>
<proteinExistence type="predicted"/>
<dbReference type="InterPro" id="IPR001254">
    <property type="entry name" value="Trypsin_dom"/>
</dbReference>
<dbReference type="SMART" id="SM00020">
    <property type="entry name" value="Tryp_SPc"/>
    <property type="match status" value="1"/>
</dbReference>
<dbReference type="PROSITE" id="PS00134">
    <property type="entry name" value="TRYPSIN_HIS"/>
    <property type="match status" value="1"/>
</dbReference>
<dbReference type="PROSITE" id="PS00135">
    <property type="entry name" value="TRYPSIN_SER"/>
    <property type="match status" value="1"/>
</dbReference>
<keyword evidence="10" id="KW-1185">Reference proteome</keyword>
<evidence type="ECO:0000313" key="10">
    <source>
        <dbReference type="Proteomes" id="UP000186922"/>
    </source>
</evidence>
<dbReference type="InterPro" id="IPR001314">
    <property type="entry name" value="Peptidase_S1A"/>
</dbReference>
<dbReference type="Pfam" id="PF00089">
    <property type="entry name" value="Trypsin"/>
    <property type="match status" value="1"/>
</dbReference>
<dbReference type="OrthoDB" id="93664at2759"/>
<evidence type="ECO:0000259" key="8">
    <source>
        <dbReference type="PROSITE" id="PS50240"/>
    </source>
</evidence>
<keyword evidence="2" id="KW-0964">Secreted</keyword>
<dbReference type="PRINTS" id="PR00722">
    <property type="entry name" value="CHYMOTRYPSIN"/>
</dbReference>
<sequence length="359" mass="39953">MEVAAFTPKQAIFARDHKFLPNAFFDPRFIGYFGTKWLCCGRLLQGVSPMRTKVATVWAAHLWTCLWAFSWLLPIFLINTQANGASAQKVMSICGRNRLSSRMLQGEPSSQLTGGVEAPLGEWPWQIRLGAKQGRNLISWFCGGSIISENYILTAAHCLESGPNAQYVVRVGDHNANAYEQGEEDYAVLRWRIHPMYNKADNFANDIAILRLARPIRYHRRVTPICLPHKVNEEPAVGTTCMVTGWGMIGAGNAPFSSVLRQGRVVVLSRFVCRDRSYWGPSVKDSNICAGYPDGHVDACKGDSGGPLVCYDEKEDHWSLQGLVSFGWDQGCGFAKKPAIYTKVSSYLNWIHLTTGNTV</sequence>
<evidence type="ECO:0000256" key="3">
    <source>
        <dbReference type="ARBA" id="ARBA00022670"/>
    </source>
</evidence>